<feature type="transmembrane region" description="Helical" evidence="7">
    <location>
        <begin position="52"/>
        <end position="70"/>
    </location>
</feature>
<dbReference type="InterPro" id="IPR019758">
    <property type="entry name" value="Pept_S26A_signal_pept_1_CS"/>
</dbReference>
<comment type="subcellular location">
    <subcellularLocation>
        <location evidence="7">Membrane</location>
        <topology evidence="7">Single-pass type II membrane protein</topology>
    </subcellularLocation>
</comment>
<dbReference type="PANTHER" id="PTHR43390">
    <property type="entry name" value="SIGNAL PEPTIDASE I"/>
    <property type="match status" value="1"/>
</dbReference>
<dbReference type="GO" id="GO:0009003">
    <property type="term" value="F:signal peptidase activity"/>
    <property type="evidence" value="ECO:0007669"/>
    <property type="project" value="UniProtKB-EC"/>
</dbReference>
<dbReference type="InterPro" id="IPR036286">
    <property type="entry name" value="LexA/Signal_pep-like_sf"/>
</dbReference>
<feature type="domain" description="Peptidase S26" evidence="8">
    <location>
        <begin position="421"/>
        <end position="457"/>
    </location>
</feature>
<evidence type="ECO:0000259" key="8">
    <source>
        <dbReference type="Pfam" id="PF10502"/>
    </source>
</evidence>
<dbReference type="Pfam" id="PF10502">
    <property type="entry name" value="Peptidase_S26"/>
    <property type="match status" value="2"/>
</dbReference>
<evidence type="ECO:0000256" key="3">
    <source>
        <dbReference type="ARBA" id="ARBA00013208"/>
    </source>
</evidence>
<dbReference type="InterPro" id="IPR000223">
    <property type="entry name" value="Pept_S26A_signal_pept_1"/>
</dbReference>
<comment type="similarity">
    <text evidence="2 7">Belongs to the peptidase S26 family.</text>
</comment>
<dbReference type="AlphaFoldDB" id="A0A2A4G779"/>
<evidence type="ECO:0000256" key="4">
    <source>
        <dbReference type="ARBA" id="ARBA00019232"/>
    </source>
</evidence>
<evidence type="ECO:0000256" key="6">
    <source>
        <dbReference type="PIRSR" id="PIRSR600223-1"/>
    </source>
</evidence>
<organism evidence="9 10">
    <name type="scientific">Sediminicola luteus</name>
    <dbReference type="NCBI Taxonomy" id="319238"/>
    <lineage>
        <taxon>Bacteria</taxon>
        <taxon>Pseudomonadati</taxon>
        <taxon>Bacteroidota</taxon>
        <taxon>Flavobacteriia</taxon>
        <taxon>Flavobacteriales</taxon>
        <taxon>Flavobacteriaceae</taxon>
        <taxon>Sediminicola</taxon>
    </lineage>
</organism>
<dbReference type="PROSITE" id="PS00761">
    <property type="entry name" value="SPASE_I_3"/>
    <property type="match status" value="1"/>
</dbReference>
<feature type="domain" description="Peptidase S26" evidence="8">
    <location>
        <begin position="121"/>
        <end position="283"/>
    </location>
</feature>
<dbReference type="Gene3D" id="2.10.109.10">
    <property type="entry name" value="Umud Fragment, subunit A"/>
    <property type="match status" value="2"/>
</dbReference>
<dbReference type="GO" id="GO:0004252">
    <property type="term" value="F:serine-type endopeptidase activity"/>
    <property type="evidence" value="ECO:0007669"/>
    <property type="project" value="InterPro"/>
</dbReference>
<keyword evidence="10" id="KW-1185">Reference proteome</keyword>
<dbReference type="GO" id="GO:0016020">
    <property type="term" value="C:membrane"/>
    <property type="evidence" value="ECO:0007669"/>
    <property type="project" value="UniProtKB-SubCell"/>
</dbReference>
<dbReference type="InterPro" id="IPR043739">
    <property type="entry name" value="DUF5684"/>
</dbReference>
<dbReference type="EC" id="3.4.21.89" evidence="3 7"/>
<name>A0A2A4G779_9FLAO</name>
<evidence type="ECO:0000256" key="5">
    <source>
        <dbReference type="ARBA" id="ARBA00022801"/>
    </source>
</evidence>
<evidence type="ECO:0000256" key="7">
    <source>
        <dbReference type="RuleBase" id="RU362042"/>
    </source>
</evidence>
<dbReference type="Pfam" id="PF18936">
    <property type="entry name" value="DUF5684"/>
    <property type="match status" value="1"/>
</dbReference>
<reference evidence="9 10" key="1">
    <citation type="submission" date="2017-04" db="EMBL/GenBank/DDBJ databases">
        <title>A new member of the family Flavobacteriaceae isolated from ascidians.</title>
        <authorList>
            <person name="Chen L."/>
        </authorList>
    </citation>
    <scope>NUCLEOTIDE SEQUENCE [LARGE SCALE GENOMIC DNA]</scope>
    <source>
        <strain evidence="9 10">HQA918</strain>
    </source>
</reference>
<evidence type="ECO:0000313" key="10">
    <source>
        <dbReference type="Proteomes" id="UP000219559"/>
    </source>
</evidence>
<gene>
    <name evidence="9" type="ORF">B7P33_09450</name>
</gene>
<dbReference type="EMBL" id="NBWU01000003">
    <property type="protein sequence ID" value="PCE64497.1"/>
    <property type="molecule type" value="Genomic_DNA"/>
</dbReference>
<dbReference type="OrthoDB" id="9802919at2"/>
<evidence type="ECO:0000256" key="1">
    <source>
        <dbReference type="ARBA" id="ARBA00000677"/>
    </source>
</evidence>
<keyword evidence="5 7" id="KW-0378">Hydrolase</keyword>
<dbReference type="NCBIfam" id="TIGR02227">
    <property type="entry name" value="sigpep_I_bact"/>
    <property type="match status" value="1"/>
</dbReference>
<feature type="transmembrane region" description="Helical" evidence="7">
    <location>
        <begin position="122"/>
        <end position="140"/>
    </location>
</feature>
<comment type="caution">
    <text evidence="9">The sequence shown here is derived from an EMBL/GenBank/DDBJ whole genome shotgun (WGS) entry which is preliminary data.</text>
</comment>
<dbReference type="PANTHER" id="PTHR43390:SF1">
    <property type="entry name" value="CHLOROPLAST PROCESSING PEPTIDASE"/>
    <property type="match status" value="1"/>
</dbReference>
<evidence type="ECO:0000313" key="9">
    <source>
        <dbReference type="EMBL" id="PCE64497.1"/>
    </source>
</evidence>
<keyword evidence="7" id="KW-0812">Transmembrane</keyword>
<sequence length="514" mass="59440">MLIGFLLLFQLFYFLSTWKLYTLSGRKIWEAAIPVYSLLVLLRLIRRPWWWLILLVLPVVNLLMIPAVWIETLRSFGKTSRTDALICLLSLGGYIAYLNYFGKDLTHRPERDPNPKSALGDWVSSLVFAIVLASLVHTYFMQPYVIPTSSLEKTLLVGDFVLVSKFHFGARAPMTPLALPMMHDTIPLLKIRSYLNQPQLPYFRLPGLQQIKKNDIIVYNWPADTVQQFFTHTDRIIKKPVDKKSNYVKRCVATPGDTLEIKNGYVYINGRPLQLSDRAKPQYAYLAKTRRSFGPKELYRKYGITDRYYPLRNNGIYFPGLTEVMVAKMKKDPDILSLEKKLEPAGEFDPGTFPHHENFAWNGDNFGPLVIPKKGTTIRLTKSNLPLYKRLITVYEGKTLAQKEGEILINDQPADSYTFSQNYYWGMGDNRHNSEDSRSWGFIPHDHIVGKPVFIWFSFDTHAQNLFEKIRWKRLFTTVGGSGKPVSYLWWFIGLLAAIRLGQHLWKGRKTTMP</sequence>
<dbReference type="PRINTS" id="PR00727">
    <property type="entry name" value="LEADERPTASE"/>
</dbReference>
<dbReference type="Proteomes" id="UP000219559">
    <property type="component" value="Unassembled WGS sequence"/>
</dbReference>
<keyword evidence="7" id="KW-0472">Membrane</keyword>
<comment type="catalytic activity">
    <reaction evidence="1 7">
        <text>Cleavage of hydrophobic, N-terminal signal or leader sequences from secreted and periplasmic proteins.</text>
        <dbReference type="EC" id="3.4.21.89"/>
    </reaction>
</comment>
<dbReference type="GO" id="GO:0006465">
    <property type="term" value="P:signal peptide processing"/>
    <property type="evidence" value="ECO:0007669"/>
    <property type="project" value="InterPro"/>
</dbReference>
<comment type="caution">
    <text evidence="7">Lacks conserved residue(s) required for the propagation of feature annotation.</text>
</comment>
<proteinExistence type="inferred from homology"/>
<dbReference type="RefSeq" id="WP_097440618.1">
    <property type="nucleotide sequence ID" value="NZ_KZ300476.1"/>
</dbReference>
<keyword evidence="7" id="KW-0645">Protease</keyword>
<protein>
    <recommendedName>
        <fullName evidence="4 7">Signal peptidase I</fullName>
        <ecNumber evidence="3 7">3.4.21.89</ecNumber>
    </recommendedName>
</protein>
<keyword evidence="7" id="KW-1133">Transmembrane helix</keyword>
<dbReference type="SUPFAM" id="SSF51306">
    <property type="entry name" value="LexA/Signal peptidase"/>
    <property type="match status" value="1"/>
</dbReference>
<feature type="active site" evidence="6">
    <location>
        <position position="150"/>
    </location>
</feature>
<feature type="transmembrane region" description="Helical" evidence="7">
    <location>
        <begin position="27"/>
        <end position="45"/>
    </location>
</feature>
<feature type="active site" evidence="6">
    <location>
        <position position="249"/>
    </location>
</feature>
<accession>A0A2A4G779</accession>
<dbReference type="CDD" id="cd06530">
    <property type="entry name" value="S26_SPase_I"/>
    <property type="match status" value="2"/>
</dbReference>
<evidence type="ECO:0000256" key="2">
    <source>
        <dbReference type="ARBA" id="ARBA00009370"/>
    </source>
</evidence>
<feature type="transmembrane region" description="Helical" evidence="7">
    <location>
        <begin position="82"/>
        <end position="101"/>
    </location>
</feature>
<dbReference type="InterPro" id="IPR019533">
    <property type="entry name" value="Peptidase_S26"/>
</dbReference>